<organism evidence="2 3">
    <name type="scientific">Kitasatospora cinereorecta</name>
    <dbReference type="NCBI Taxonomy" id="285560"/>
    <lineage>
        <taxon>Bacteria</taxon>
        <taxon>Bacillati</taxon>
        <taxon>Actinomycetota</taxon>
        <taxon>Actinomycetes</taxon>
        <taxon>Kitasatosporales</taxon>
        <taxon>Streptomycetaceae</taxon>
        <taxon>Kitasatospora</taxon>
    </lineage>
</organism>
<keyword evidence="3" id="KW-1185">Reference proteome</keyword>
<keyword evidence="2" id="KW-0378">Hydrolase</keyword>
<dbReference type="RefSeq" id="WP_346148791.1">
    <property type="nucleotide sequence ID" value="NZ_BAAAUA010000056.1"/>
</dbReference>
<dbReference type="SUPFAM" id="SSF55298">
    <property type="entry name" value="YjgF-like"/>
    <property type="match status" value="1"/>
</dbReference>
<comment type="similarity">
    <text evidence="1">Belongs to the RutC family.</text>
</comment>
<dbReference type="Pfam" id="PF01042">
    <property type="entry name" value="Ribonuc_L-PSP"/>
    <property type="match status" value="1"/>
</dbReference>
<name>A0ABW0VN40_9ACTN</name>
<gene>
    <name evidence="2" type="ORF">ACFPZF_33575</name>
</gene>
<dbReference type="Gene3D" id="3.30.1330.40">
    <property type="entry name" value="RutC-like"/>
    <property type="match status" value="1"/>
</dbReference>
<dbReference type="InterPro" id="IPR006175">
    <property type="entry name" value="YjgF/YER057c/UK114"/>
</dbReference>
<dbReference type="PANTHER" id="PTHR11803">
    <property type="entry name" value="2-IMINOBUTANOATE/2-IMINOPROPANOATE DEAMINASE RIDA"/>
    <property type="match status" value="1"/>
</dbReference>
<dbReference type="EMBL" id="JBHSOC010000095">
    <property type="protein sequence ID" value="MFC5646269.1"/>
    <property type="molecule type" value="Genomic_DNA"/>
</dbReference>
<accession>A0ABW0VN40</accession>
<protein>
    <submittedName>
        <fullName evidence="2">RidA family protein</fullName>
        <ecNumber evidence="2">3.5.-.-</ecNumber>
    </submittedName>
</protein>
<dbReference type="PANTHER" id="PTHR11803:SF58">
    <property type="entry name" value="PROTEIN HMF1-RELATED"/>
    <property type="match status" value="1"/>
</dbReference>
<dbReference type="CDD" id="cd00448">
    <property type="entry name" value="YjgF_YER057c_UK114_family"/>
    <property type="match status" value="1"/>
</dbReference>
<dbReference type="GO" id="GO:0016787">
    <property type="term" value="F:hydrolase activity"/>
    <property type="evidence" value="ECO:0007669"/>
    <property type="project" value="UniProtKB-KW"/>
</dbReference>
<proteinExistence type="inferred from homology"/>
<reference evidence="3" key="1">
    <citation type="journal article" date="2019" name="Int. J. Syst. Evol. Microbiol.">
        <title>The Global Catalogue of Microorganisms (GCM) 10K type strain sequencing project: providing services to taxonomists for standard genome sequencing and annotation.</title>
        <authorList>
            <consortium name="The Broad Institute Genomics Platform"/>
            <consortium name="The Broad Institute Genome Sequencing Center for Infectious Disease"/>
            <person name="Wu L."/>
            <person name="Ma J."/>
        </authorList>
    </citation>
    <scope>NUCLEOTIDE SEQUENCE [LARGE SCALE GENOMIC DNA]</scope>
    <source>
        <strain evidence="3">CGMCC 4.1622</strain>
    </source>
</reference>
<comment type="caution">
    <text evidence="2">The sequence shown here is derived from an EMBL/GenBank/DDBJ whole genome shotgun (WGS) entry which is preliminary data.</text>
</comment>
<evidence type="ECO:0000256" key="1">
    <source>
        <dbReference type="ARBA" id="ARBA00010552"/>
    </source>
</evidence>
<sequence>MAKQTVSTLDAPSSPFFSQAVRSGGLVFVSGQAPVDPATGQVVGRTIQQQTRQCLTNVRAVLTAAGSSLDKVLDATFLLAEEEDFAGMNEEWIRWFPVDPPARHGARLPIRPGGMRISVAVTAEA</sequence>
<dbReference type="EC" id="3.5.-.-" evidence="2"/>
<evidence type="ECO:0000313" key="3">
    <source>
        <dbReference type="Proteomes" id="UP001596066"/>
    </source>
</evidence>
<dbReference type="Proteomes" id="UP001596066">
    <property type="component" value="Unassembled WGS sequence"/>
</dbReference>
<dbReference type="InterPro" id="IPR035959">
    <property type="entry name" value="RutC-like_sf"/>
</dbReference>
<evidence type="ECO:0000313" key="2">
    <source>
        <dbReference type="EMBL" id="MFC5646269.1"/>
    </source>
</evidence>